<organism evidence="1 2">
    <name type="scientific">Cyclobacterium amurskyense</name>
    <dbReference type="NCBI Taxonomy" id="320787"/>
    <lineage>
        <taxon>Bacteria</taxon>
        <taxon>Pseudomonadati</taxon>
        <taxon>Bacteroidota</taxon>
        <taxon>Cytophagia</taxon>
        <taxon>Cytophagales</taxon>
        <taxon>Cyclobacteriaceae</taxon>
        <taxon>Cyclobacterium</taxon>
    </lineage>
</organism>
<name>A0A0H4PIR2_9BACT</name>
<reference evidence="1 2" key="1">
    <citation type="submission" date="2015-07" db="EMBL/GenBank/DDBJ databases">
        <authorList>
            <person name="Kim K.M."/>
        </authorList>
    </citation>
    <scope>NUCLEOTIDE SEQUENCE [LARGE SCALE GENOMIC DNA]</scope>
    <source>
        <strain evidence="1 2">KCTC 12363</strain>
    </source>
</reference>
<proteinExistence type="predicted"/>
<dbReference type="RefSeq" id="WP_048644043.1">
    <property type="nucleotide sequence ID" value="NZ_CP012040.1"/>
</dbReference>
<protein>
    <recommendedName>
        <fullName evidence="3">Outer membrane protein beta-barrel domain-containing protein</fullName>
    </recommendedName>
</protein>
<dbReference type="KEGG" id="camu:CA2015_4679"/>
<evidence type="ECO:0008006" key="3">
    <source>
        <dbReference type="Google" id="ProtNLM"/>
    </source>
</evidence>
<sequence length="218" mass="25117">MDCRKLKFIERLKMAIFISFVFFLSTSNGFGQQVEISGGLAQKVLFGQEKSVYRPSLGYELGFNHHVNDYRFAHSVSYGFNIGAYRLNRYNSEDGLADQHQQLFETKGSFRYDYFVKSNFSFFSGIEAGFQFINLKTDQNVVLSSERTTQVFTKGVLAPKAGFNFEFNPYLSVYYKLSYDLGRYLGDHPTWGNPSSKWTHLLNNSAGIRIKFNNGYLY</sequence>
<dbReference type="EMBL" id="CP012040">
    <property type="protein sequence ID" value="AKP54009.1"/>
    <property type="molecule type" value="Genomic_DNA"/>
</dbReference>
<keyword evidence="2" id="KW-1185">Reference proteome</keyword>
<evidence type="ECO:0000313" key="2">
    <source>
        <dbReference type="Proteomes" id="UP000036520"/>
    </source>
</evidence>
<evidence type="ECO:0000313" key="1">
    <source>
        <dbReference type="EMBL" id="AKP54009.1"/>
    </source>
</evidence>
<dbReference type="Proteomes" id="UP000036520">
    <property type="component" value="Chromosome"/>
</dbReference>
<dbReference type="AlphaFoldDB" id="A0A0H4PIR2"/>
<accession>A0A0H4PIR2</accession>
<gene>
    <name evidence="1" type="ORF">CA2015_4679</name>
</gene>